<accession>A4RQL6</accession>
<dbReference type="GO" id="GO:0003743">
    <property type="term" value="F:translation initiation factor activity"/>
    <property type="evidence" value="ECO:0007669"/>
    <property type="project" value="InterPro"/>
</dbReference>
<organism evidence="3 4">
    <name type="scientific">Ostreococcus lucimarinus (strain CCE9901)</name>
    <dbReference type="NCBI Taxonomy" id="436017"/>
    <lineage>
        <taxon>Eukaryota</taxon>
        <taxon>Viridiplantae</taxon>
        <taxon>Chlorophyta</taxon>
        <taxon>Mamiellophyceae</taxon>
        <taxon>Mamiellales</taxon>
        <taxon>Bathycoccaceae</taxon>
        <taxon>Ostreococcus</taxon>
    </lineage>
</organism>
<evidence type="ECO:0000259" key="2">
    <source>
        <dbReference type="PROSITE" id="PS50296"/>
    </source>
</evidence>
<sequence length="564" mass="61333">MQLDAFRKATVKGVATRVGGADVKKLKIELARAMGERCVDALLKKGASVDSIRMSNRALVYVVDGVPLFFDPSGGRYEMFPTVYALWALGDAHALARVETHSEVSPKVLGGADLMLPGVTSDVSAWTENELAAVYVTGNDIPFAVGVIGCDAARAVASGMKGVGVRLAHAYGDAVWALGDKSAPSAAFSRGRIYKTGEVAPETPALILEEDKAPETVAAAIGAMTLSETAPGAEEEEIHDVSTPEKMDAMLERCFAIGANKVSDAELPMRCENFYANFVLPARPEGVQLDLKHSTYKKQAKLFSVMEKKHKLIKTKLVHKIENIVAIEREHALLAKYAVASTPEVSIESDAIAPPIGSATIEVQKRYRASTMYRPIFGQWAIENKERLYTKTEAHAALSKYVVANALGDGKPGSEVKLDTLLGKELFNKKEVEYGTDSLYPLDDLFERLIGKLQPHVVVQSTRNGETTEFVKKGSLKPIVIKAEDRGRRKYITRISGMETFCILPEELAAILKKEFSASVSIDDLPGKHDHGKELSIQGHVVIQLADLLRKNMGVPAKFIDAQN</sequence>
<dbReference type="HOGENOM" id="CLU_012487_2_1_1"/>
<dbReference type="RefSeq" id="XP_001415753.1">
    <property type="nucleotide sequence ID" value="XM_001415716.1"/>
</dbReference>
<dbReference type="InterPro" id="IPR015947">
    <property type="entry name" value="PUA-like_sf"/>
</dbReference>
<dbReference type="CDD" id="cd21156">
    <property type="entry name" value="PUA_eIF2d-like"/>
    <property type="match status" value="1"/>
</dbReference>
<dbReference type="Pfam" id="PF17832">
    <property type="entry name" value="Pre-PUA"/>
    <property type="match status" value="1"/>
</dbReference>
<dbReference type="OrthoDB" id="199771at2759"/>
<proteinExistence type="predicted"/>
<dbReference type="OMA" id="MFLKPYR"/>
<dbReference type="Pfam" id="PF25304">
    <property type="entry name" value="WHD_eIF2D"/>
    <property type="match status" value="1"/>
</dbReference>
<dbReference type="InterPro" id="IPR048247">
    <property type="entry name" value="eIF2D_N"/>
</dbReference>
<protein>
    <recommendedName>
        <fullName evidence="2">SUI1 domain-containing protein</fullName>
    </recommendedName>
</protein>
<dbReference type="GO" id="GO:0001731">
    <property type="term" value="P:formation of translation preinitiation complex"/>
    <property type="evidence" value="ECO:0007669"/>
    <property type="project" value="InterPro"/>
</dbReference>
<dbReference type="Gramene" id="ABO94045">
    <property type="protein sequence ID" value="ABO94045"/>
    <property type="gene ID" value="OSTLU_28705"/>
</dbReference>
<dbReference type="KEGG" id="olu:OSTLU_28705"/>
<dbReference type="Proteomes" id="UP000001568">
    <property type="component" value="Chromosome 1"/>
</dbReference>
<name>A4RQL6_OSTLU</name>
<feature type="domain" description="SUI1" evidence="2">
    <location>
        <begin position="479"/>
        <end position="553"/>
    </location>
</feature>
<dbReference type="Gene3D" id="3.10.400.20">
    <property type="match status" value="1"/>
</dbReference>
<evidence type="ECO:0000313" key="4">
    <source>
        <dbReference type="Proteomes" id="UP000001568"/>
    </source>
</evidence>
<dbReference type="PANTHER" id="PTHR12217">
    <property type="entry name" value="EUKARYOTIC TRANSLATION INITIATION FACTOR 2D"/>
    <property type="match status" value="1"/>
</dbReference>
<reference evidence="3 4" key="1">
    <citation type="journal article" date="2007" name="Proc. Natl. Acad. Sci. U.S.A.">
        <title>The tiny eukaryote Ostreococcus provides genomic insights into the paradox of plankton speciation.</title>
        <authorList>
            <person name="Palenik B."/>
            <person name="Grimwood J."/>
            <person name="Aerts A."/>
            <person name="Rouze P."/>
            <person name="Salamov A."/>
            <person name="Putnam N."/>
            <person name="Dupont C."/>
            <person name="Jorgensen R."/>
            <person name="Derelle E."/>
            <person name="Rombauts S."/>
            <person name="Zhou K."/>
            <person name="Otillar R."/>
            <person name="Merchant S.S."/>
            <person name="Podell S."/>
            <person name="Gaasterland T."/>
            <person name="Napoli C."/>
            <person name="Gendler K."/>
            <person name="Manuell A."/>
            <person name="Tai V."/>
            <person name="Vallon O."/>
            <person name="Piganeau G."/>
            <person name="Jancek S."/>
            <person name="Heijde M."/>
            <person name="Jabbari K."/>
            <person name="Bowler C."/>
            <person name="Lohr M."/>
            <person name="Robbens S."/>
            <person name="Werner G."/>
            <person name="Dubchak I."/>
            <person name="Pazour G.J."/>
            <person name="Ren Q."/>
            <person name="Paulsen I."/>
            <person name="Delwiche C."/>
            <person name="Schmutz J."/>
            <person name="Rokhsar D."/>
            <person name="Van de Peer Y."/>
            <person name="Moreau H."/>
            <person name="Grigoriev I.V."/>
        </authorList>
    </citation>
    <scope>NUCLEOTIDE SEQUENCE [LARGE SCALE GENOMIC DNA]</scope>
    <source>
        <strain evidence="3 4">CCE9901</strain>
    </source>
</reference>
<gene>
    <name evidence="3" type="ORF">OSTLU_28705</name>
</gene>
<dbReference type="CDD" id="cd11608">
    <property type="entry name" value="eIF2D_C"/>
    <property type="match status" value="1"/>
</dbReference>
<dbReference type="PANTHER" id="PTHR12217:SF4">
    <property type="entry name" value="EUKARYOTIC TRANSLATION INITIATION FACTOR 2D"/>
    <property type="match status" value="1"/>
</dbReference>
<dbReference type="Pfam" id="PF01253">
    <property type="entry name" value="SUI1"/>
    <property type="match status" value="1"/>
</dbReference>
<dbReference type="SUPFAM" id="SSF55159">
    <property type="entry name" value="eIF1-like"/>
    <property type="match status" value="1"/>
</dbReference>
<dbReference type="InterPro" id="IPR057429">
    <property type="entry name" value="WH_eIF2D"/>
</dbReference>
<dbReference type="SUPFAM" id="SSF88697">
    <property type="entry name" value="PUA domain-like"/>
    <property type="match status" value="1"/>
</dbReference>
<dbReference type="CDD" id="cd11610">
    <property type="entry name" value="eIF2D_N"/>
    <property type="match status" value="1"/>
</dbReference>
<dbReference type="PROSITE" id="PS50296">
    <property type="entry name" value="SUI1"/>
    <property type="match status" value="1"/>
</dbReference>
<dbReference type="InterPro" id="IPR041366">
    <property type="entry name" value="Pre-PUA"/>
</dbReference>
<dbReference type="InterPro" id="IPR039759">
    <property type="entry name" value="eIF2D_SUI1"/>
</dbReference>
<dbReference type="GeneID" id="4999645"/>
<dbReference type="InterPro" id="IPR036877">
    <property type="entry name" value="SUI1_dom_sf"/>
</dbReference>
<dbReference type="PROSITE" id="PS50890">
    <property type="entry name" value="PUA"/>
    <property type="match status" value="1"/>
</dbReference>
<dbReference type="STRING" id="436017.A4RQL6"/>
<evidence type="ECO:0000256" key="1">
    <source>
        <dbReference type="ARBA" id="ARBA00022490"/>
    </source>
</evidence>
<dbReference type="EMBL" id="CP000581">
    <property type="protein sequence ID" value="ABO94045.1"/>
    <property type="molecule type" value="Genomic_DNA"/>
</dbReference>
<dbReference type="Gene3D" id="3.30.780.10">
    <property type="entry name" value="SUI1-like domain"/>
    <property type="match status" value="1"/>
</dbReference>
<dbReference type="AlphaFoldDB" id="A4RQL6"/>
<dbReference type="InterPro" id="IPR001950">
    <property type="entry name" value="SUI1"/>
</dbReference>
<keyword evidence="1" id="KW-0963">Cytoplasm</keyword>
<keyword evidence="4" id="KW-1185">Reference proteome</keyword>
<dbReference type="InterPro" id="IPR048248">
    <property type="entry name" value="PUA_eIF2d-like"/>
</dbReference>
<evidence type="ECO:0000313" key="3">
    <source>
        <dbReference type="EMBL" id="ABO94045.1"/>
    </source>
</evidence>
<dbReference type="InterPro" id="IPR039757">
    <property type="entry name" value="EIF2D"/>
</dbReference>
<dbReference type="eggNOG" id="KOG2522">
    <property type="taxonomic scope" value="Eukaryota"/>
</dbReference>
<dbReference type="Pfam" id="PF26292">
    <property type="entry name" value="PUA_elF2D"/>
    <property type="match status" value="1"/>
</dbReference>